<evidence type="ECO:0000259" key="6">
    <source>
        <dbReference type="Pfam" id="PF05199"/>
    </source>
</evidence>
<dbReference type="InterPro" id="IPR051473">
    <property type="entry name" value="P2Ox-like"/>
</dbReference>
<dbReference type="SUPFAM" id="SSF51905">
    <property type="entry name" value="FAD/NAD(P)-binding domain"/>
    <property type="match status" value="1"/>
</dbReference>
<dbReference type="OrthoDB" id="9762921at2"/>
<dbReference type="Gene3D" id="3.50.50.60">
    <property type="entry name" value="FAD/NAD(P)-binding domain"/>
    <property type="match status" value="2"/>
</dbReference>
<keyword evidence="8" id="KW-1185">Reference proteome</keyword>
<evidence type="ECO:0000256" key="3">
    <source>
        <dbReference type="ARBA" id="ARBA00022630"/>
    </source>
</evidence>
<comment type="caution">
    <text evidence="7">The sequence shown here is derived from an EMBL/GenBank/DDBJ whole genome shotgun (WGS) entry which is preliminary data.</text>
</comment>
<comment type="cofactor">
    <cofactor evidence="1">
        <name>FAD</name>
        <dbReference type="ChEBI" id="CHEBI:57692"/>
    </cofactor>
</comment>
<proteinExistence type="inferred from homology"/>
<feature type="domain" description="Glucose-methanol-choline oxidoreductase C-terminal" evidence="6">
    <location>
        <begin position="460"/>
        <end position="516"/>
    </location>
</feature>
<evidence type="ECO:0000256" key="4">
    <source>
        <dbReference type="ARBA" id="ARBA00022827"/>
    </source>
</evidence>
<organism evidence="7 8">
    <name type="scientific">Leptospira ryugenii</name>
    <dbReference type="NCBI Taxonomy" id="1917863"/>
    <lineage>
        <taxon>Bacteria</taxon>
        <taxon>Pseudomonadati</taxon>
        <taxon>Spirochaetota</taxon>
        <taxon>Spirochaetia</taxon>
        <taxon>Leptospirales</taxon>
        <taxon>Leptospiraceae</taxon>
        <taxon>Leptospira</taxon>
    </lineage>
</organism>
<dbReference type="Proteomes" id="UP000245133">
    <property type="component" value="Unassembled WGS sequence"/>
</dbReference>
<dbReference type="PANTHER" id="PTHR42784">
    <property type="entry name" value="PYRANOSE 2-OXIDASE"/>
    <property type="match status" value="1"/>
</dbReference>
<keyword evidence="5" id="KW-0560">Oxidoreductase</keyword>
<evidence type="ECO:0000256" key="1">
    <source>
        <dbReference type="ARBA" id="ARBA00001974"/>
    </source>
</evidence>
<dbReference type="PANTHER" id="PTHR42784:SF1">
    <property type="entry name" value="PYRANOSE 2-OXIDASE"/>
    <property type="match status" value="1"/>
</dbReference>
<evidence type="ECO:0000256" key="5">
    <source>
        <dbReference type="ARBA" id="ARBA00023002"/>
    </source>
</evidence>
<keyword evidence="3" id="KW-0285">Flavoprotein</keyword>
<evidence type="ECO:0000256" key="2">
    <source>
        <dbReference type="ARBA" id="ARBA00010790"/>
    </source>
</evidence>
<keyword evidence="4" id="KW-0274">FAD</keyword>
<accession>A0A2P2DW23</accession>
<name>A0A2P2DW23_9LEPT</name>
<dbReference type="GO" id="GO:0016614">
    <property type="term" value="F:oxidoreductase activity, acting on CH-OH group of donors"/>
    <property type="evidence" value="ECO:0007669"/>
    <property type="project" value="InterPro"/>
</dbReference>
<dbReference type="RefSeq" id="WP_108973068.1">
    <property type="nucleotide sequence ID" value="NZ_BFBB01000002.1"/>
</dbReference>
<evidence type="ECO:0000313" key="7">
    <source>
        <dbReference type="EMBL" id="GBF48839.1"/>
    </source>
</evidence>
<dbReference type="AlphaFoldDB" id="A0A2P2DW23"/>
<comment type="similarity">
    <text evidence="2">Belongs to the GMC oxidoreductase family.</text>
</comment>
<dbReference type="InterPro" id="IPR036188">
    <property type="entry name" value="FAD/NAD-bd_sf"/>
</dbReference>
<dbReference type="InterPro" id="IPR007867">
    <property type="entry name" value="GMC_OxRtase_C"/>
</dbReference>
<gene>
    <name evidence="7" type="ORF">LPTSP4_03390</name>
</gene>
<dbReference type="EMBL" id="BFBB01000002">
    <property type="protein sequence ID" value="GBF48839.1"/>
    <property type="molecule type" value="Genomic_DNA"/>
</dbReference>
<sequence length="528" mass="59759">MNQNEVYDAIIVGSGPAGMASAYQLRGLNVLVLDVGNRPKEIPDFSENLYDLKEKRNLFKELIGESFESLHNIDKHYLSPKLKAPGMSFITEGQDQLSPVSTKEFEGVQSFSFGGLANAWGAGMLRFNEYDLQGFPISYADLKPYYDQLSDIMGISGENDDLSKFFGEDEKFLKPHTLGRLGEDLLSKYNKNKSLFHKNGFYFGKNRLAVLTEKKGNREPLHYDNLEFFKSNIPAIYNPTYTLNELIEGKLIQYRKGYLVESYTQAEGEVKVKAIHLESGNAEIFRTKYLVLAAGCLNSAKIVLRANNAYTESLPLYDNAISYVPFLIPKFIGKPIERSAYSAQLVFVHEDPKTKERINGSFYGLSGPLKSDLLFEFPLSLKANLYASKYLVPALAVFQLFYFDRDHSENCISLGQDFSIKISYKKQMNQSFKIEKKLISILRRFGYFSHSALCKFPAAGNSFHYAGCLPMKASPKEFQVDAQGKLWNSERVFIADSSNFSAFPAKNHSYTIMANAMRISDLLRKRIS</sequence>
<reference evidence="7 8" key="1">
    <citation type="submission" date="2018-02" db="EMBL/GenBank/DDBJ databases">
        <title>Novel Leptospira species isolated from soil and water in Japan.</title>
        <authorList>
            <person name="Nakao R."/>
            <person name="Masuzawa T."/>
        </authorList>
    </citation>
    <scope>NUCLEOTIDE SEQUENCE [LARGE SCALE GENOMIC DNA]</scope>
    <source>
        <strain evidence="7 8">YH101</strain>
    </source>
</reference>
<protein>
    <recommendedName>
        <fullName evidence="6">Glucose-methanol-choline oxidoreductase C-terminal domain-containing protein</fullName>
    </recommendedName>
</protein>
<evidence type="ECO:0000313" key="8">
    <source>
        <dbReference type="Proteomes" id="UP000245133"/>
    </source>
</evidence>
<dbReference type="Pfam" id="PF05199">
    <property type="entry name" value="GMC_oxred_C"/>
    <property type="match status" value="1"/>
</dbReference>